<keyword evidence="2" id="KW-1185">Reference proteome</keyword>
<evidence type="ECO:0000313" key="1">
    <source>
        <dbReference type="EMBL" id="KAG9989551.1"/>
    </source>
</evidence>
<comment type="caution">
    <text evidence="1">The sequence shown here is derived from an EMBL/GenBank/DDBJ whole genome shotgun (WGS) entry which is preliminary data.</text>
</comment>
<feature type="non-terminal residue" evidence="1">
    <location>
        <position position="221"/>
    </location>
</feature>
<accession>A0A9P8K077</accession>
<sequence>MLIHISRSPDVVVDGKIVKENGREYWHDLPELSFWFMEYAMSVHSIESIDEGRTQMTWSEQARRFQVANRFGAILLNRIDPNLAPKVSRGFRQLALETIRDALEVSIESSAQIRRADIYVPAAAQWFLHASPQIWAFSRVKEGYEGEKIWKEWLGGSDGSKPRWVGDDGFSVERWMFWKKQLVEVLKVEERGGRVIDNIVSHARRAIKAMDDAEQGNTVRS</sequence>
<dbReference type="InterPro" id="IPR053204">
    <property type="entry name" value="Oxopyrrolidines_Biosynth-assoc"/>
</dbReference>
<dbReference type="Pfam" id="PF12311">
    <property type="entry name" value="DUF3632"/>
    <property type="match status" value="1"/>
</dbReference>
<dbReference type="AlphaFoldDB" id="A0A9P8K077"/>
<evidence type="ECO:0000313" key="2">
    <source>
        <dbReference type="Proteomes" id="UP000729357"/>
    </source>
</evidence>
<dbReference type="EMBL" id="JAHFXS010000075">
    <property type="protein sequence ID" value="KAG9989551.1"/>
    <property type="molecule type" value="Genomic_DNA"/>
</dbReference>
<name>A0A9P8K077_AURME</name>
<gene>
    <name evidence="1" type="ORF">KCU98_g1792</name>
</gene>
<dbReference type="InterPro" id="IPR022085">
    <property type="entry name" value="OpdG"/>
</dbReference>
<reference evidence="1" key="1">
    <citation type="journal article" date="2021" name="J Fungi (Basel)">
        <title>Virulence traits and population genomics of the black yeast Aureobasidium melanogenum.</title>
        <authorList>
            <person name="Cernosa A."/>
            <person name="Sun X."/>
            <person name="Gostincar C."/>
            <person name="Fang C."/>
            <person name="Gunde-Cimerman N."/>
            <person name="Song Z."/>
        </authorList>
    </citation>
    <scope>NUCLEOTIDE SEQUENCE</scope>
    <source>
        <strain evidence="1">EXF-9298</strain>
    </source>
</reference>
<dbReference type="PANTHER" id="PTHR38797:SF4">
    <property type="entry name" value="NUCLEAR PORE COMPLEX PROTEIN NUP85"/>
    <property type="match status" value="1"/>
</dbReference>
<protein>
    <submittedName>
        <fullName evidence="1">Uncharacterized protein</fullName>
    </submittedName>
</protein>
<proteinExistence type="predicted"/>
<dbReference type="Proteomes" id="UP000729357">
    <property type="component" value="Unassembled WGS sequence"/>
</dbReference>
<organism evidence="1 2">
    <name type="scientific">Aureobasidium melanogenum</name>
    <name type="common">Aureobasidium pullulans var. melanogenum</name>
    <dbReference type="NCBI Taxonomy" id="46634"/>
    <lineage>
        <taxon>Eukaryota</taxon>
        <taxon>Fungi</taxon>
        <taxon>Dikarya</taxon>
        <taxon>Ascomycota</taxon>
        <taxon>Pezizomycotina</taxon>
        <taxon>Dothideomycetes</taxon>
        <taxon>Dothideomycetidae</taxon>
        <taxon>Dothideales</taxon>
        <taxon>Saccotheciaceae</taxon>
        <taxon>Aureobasidium</taxon>
    </lineage>
</organism>
<dbReference type="PANTHER" id="PTHR38797">
    <property type="entry name" value="NUCLEAR PORE COMPLEX PROTEIN NUP85-RELATED"/>
    <property type="match status" value="1"/>
</dbReference>
<reference evidence="1" key="2">
    <citation type="submission" date="2021-08" db="EMBL/GenBank/DDBJ databases">
        <authorList>
            <person name="Gostincar C."/>
            <person name="Sun X."/>
            <person name="Song Z."/>
            <person name="Gunde-Cimerman N."/>
        </authorList>
    </citation>
    <scope>NUCLEOTIDE SEQUENCE</scope>
    <source>
        <strain evidence="1">EXF-9298</strain>
    </source>
</reference>